<dbReference type="Pfam" id="PF14552">
    <property type="entry name" value="Tautomerase_2"/>
    <property type="match status" value="1"/>
</dbReference>
<evidence type="ECO:0008006" key="3">
    <source>
        <dbReference type="Google" id="ProtNLM"/>
    </source>
</evidence>
<dbReference type="HOGENOM" id="CLU_148073_0_1_11"/>
<dbReference type="KEGG" id="lxy:O159_07150"/>
<keyword evidence="2" id="KW-1185">Reference proteome</keyword>
<dbReference type="InterPro" id="IPR014347">
    <property type="entry name" value="Tautomerase/MIF_sf"/>
</dbReference>
<reference evidence="1 2" key="1">
    <citation type="journal article" date="2013" name="Genome Announc.">
        <title>Complete Genome Sequence of Leifsonia xyli subsp. cynodontis Strain DSM46306, a Gram-Positive Bacterial Pathogen of Grasses.</title>
        <authorList>
            <person name="Monteiro-Vitorello C.B."/>
            <person name="Zerillo M.M."/>
            <person name="Van Sluys M.A."/>
            <person name="Camargo L.E."/>
            <person name="Kitajima J.P."/>
        </authorList>
    </citation>
    <scope>NUCLEOTIDE SEQUENCE [LARGE SCALE GENOMIC DNA]</scope>
    <source>
        <strain evidence="1 2">DSM 46306</strain>
    </source>
</reference>
<dbReference type="PANTHER" id="PTHR38460:SF1">
    <property type="entry name" value="TAUTOMERASE YOLI-RELATED"/>
    <property type="match status" value="1"/>
</dbReference>
<dbReference type="STRING" id="1389489.O159_07150"/>
<sequence>MAQIVVYGVDAVLRKRVGALSDAIHSAAIEALGLPGDKRFHRFVPLERELFLAPPDRSDDYTIVEVSLFAGRSADVKKRFLRLLSERVSALGIAPADLEVTLTETPRENWLIRGLPADELTLPYRVALS</sequence>
<proteinExistence type="predicted"/>
<dbReference type="PATRIC" id="fig|1389489.3.peg.690"/>
<name>U3P626_LEIXC</name>
<dbReference type="PANTHER" id="PTHR38460">
    <property type="entry name" value="TAUTOMERASE YOLI-RELATED"/>
    <property type="match status" value="1"/>
</dbReference>
<organism evidence="1 2">
    <name type="scientific">Leifsonia xyli subsp. cynodontis DSM 46306</name>
    <dbReference type="NCBI Taxonomy" id="1389489"/>
    <lineage>
        <taxon>Bacteria</taxon>
        <taxon>Bacillati</taxon>
        <taxon>Actinomycetota</taxon>
        <taxon>Actinomycetes</taxon>
        <taxon>Micrococcales</taxon>
        <taxon>Microbacteriaceae</taxon>
        <taxon>Leifsonia</taxon>
    </lineage>
</organism>
<dbReference type="RefSeq" id="WP_021754321.1">
    <property type="nucleotide sequence ID" value="NC_022438.1"/>
</dbReference>
<protein>
    <recommendedName>
        <fullName evidence="3">Tautomerase family protein</fullName>
    </recommendedName>
</protein>
<evidence type="ECO:0000313" key="2">
    <source>
        <dbReference type="Proteomes" id="UP000016743"/>
    </source>
</evidence>
<accession>U3P626</accession>
<dbReference type="Proteomes" id="UP000016743">
    <property type="component" value="Chromosome"/>
</dbReference>
<dbReference type="Gene3D" id="3.30.429.10">
    <property type="entry name" value="Macrophage Migration Inhibitory Factor"/>
    <property type="match status" value="1"/>
</dbReference>
<evidence type="ECO:0000313" key="1">
    <source>
        <dbReference type="EMBL" id="AGW40889.1"/>
    </source>
</evidence>
<dbReference type="OrthoDB" id="9804765at2"/>
<gene>
    <name evidence="1" type="ORF">O159_07150</name>
</gene>
<dbReference type="EMBL" id="CP006734">
    <property type="protein sequence ID" value="AGW40889.1"/>
    <property type="molecule type" value="Genomic_DNA"/>
</dbReference>
<dbReference type="SUPFAM" id="SSF55331">
    <property type="entry name" value="Tautomerase/MIF"/>
    <property type="match status" value="1"/>
</dbReference>
<dbReference type="AlphaFoldDB" id="U3P626"/>
<dbReference type="eggNOG" id="COG1942">
    <property type="taxonomic scope" value="Bacteria"/>
</dbReference>
<dbReference type="InterPro" id="IPR037479">
    <property type="entry name" value="Tauto_MSAD"/>
</dbReference>